<evidence type="ECO:0000259" key="1">
    <source>
        <dbReference type="Pfam" id="PF01323"/>
    </source>
</evidence>
<evidence type="ECO:0000313" key="2">
    <source>
        <dbReference type="EMBL" id="SNB51927.1"/>
    </source>
</evidence>
<dbReference type="Pfam" id="PF01323">
    <property type="entry name" value="DSBA"/>
    <property type="match status" value="1"/>
</dbReference>
<dbReference type="EMBL" id="FYDG01000001">
    <property type="protein sequence ID" value="SNB51927.1"/>
    <property type="molecule type" value="Genomic_DNA"/>
</dbReference>
<keyword evidence="3" id="KW-1185">Reference proteome</keyword>
<feature type="domain" description="DSBA-like thioredoxin" evidence="1">
    <location>
        <begin position="77"/>
        <end position="167"/>
    </location>
</feature>
<dbReference type="InterPro" id="IPR001853">
    <property type="entry name" value="DSBA-like_thioredoxin_dom"/>
</dbReference>
<accession>A0A212PXY7</accession>
<evidence type="ECO:0000313" key="3">
    <source>
        <dbReference type="Proteomes" id="UP000198418"/>
    </source>
</evidence>
<dbReference type="Proteomes" id="UP000198418">
    <property type="component" value="Unassembled WGS sequence"/>
</dbReference>
<dbReference type="Gene3D" id="3.40.30.10">
    <property type="entry name" value="Glutaredoxin"/>
    <property type="match status" value="1"/>
</dbReference>
<protein>
    <submittedName>
        <fullName evidence="2">DSBA-like thioredoxin domain-containing protein</fullName>
    </submittedName>
</protein>
<gene>
    <name evidence="2" type="ORF">SAMN06265338_101149</name>
</gene>
<dbReference type="GO" id="GO:0016491">
    <property type="term" value="F:oxidoreductase activity"/>
    <property type="evidence" value="ECO:0007669"/>
    <property type="project" value="InterPro"/>
</dbReference>
<dbReference type="Gene3D" id="1.10.10.10">
    <property type="entry name" value="Winged helix-like DNA-binding domain superfamily/Winged helix DNA-binding domain"/>
    <property type="match status" value="1"/>
</dbReference>
<dbReference type="AlphaFoldDB" id="A0A212PXY7"/>
<proteinExistence type="predicted"/>
<dbReference type="InterPro" id="IPR036388">
    <property type="entry name" value="WH-like_DNA-bd_sf"/>
</dbReference>
<reference evidence="3" key="1">
    <citation type="submission" date="2017-06" db="EMBL/GenBank/DDBJ databases">
        <authorList>
            <person name="Varghese N."/>
            <person name="Submissions S."/>
        </authorList>
    </citation>
    <scope>NUCLEOTIDE SEQUENCE [LARGE SCALE GENOMIC DNA]</scope>
    <source>
        <strain evidence="3">DSM 137</strain>
    </source>
</reference>
<dbReference type="SUPFAM" id="SSF52833">
    <property type="entry name" value="Thioredoxin-like"/>
    <property type="match status" value="1"/>
</dbReference>
<dbReference type="InterPro" id="IPR036249">
    <property type="entry name" value="Thioredoxin-like_sf"/>
</dbReference>
<sequence length="185" mass="20412">MLLVGAAGHAYAQAAQICGCAVGTITIRVNRARKLQFPERPLHPDLWRKVRPASSLSPHLYLKAVQLTEQEGAVAPGTSATVLRRMREAFFVQGLDVARLDVQQEVGRQAGADADRARKHLADGRAHALLDRDYREAESLGVKGSPTMSLNQGRQTLYGNVGYRIIEANIQELLREPNPDHASWR</sequence>
<name>A0A212PXY7_RHOAC</name>
<organism evidence="2 3">
    <name type="scientific">Rhodoblastus acidophilus</name>
    <name type="common">Rhodopseudomonas acidophila</name>
    <dbReference type="NCBI Taxonomy" id="1074"/>
    <lineage>
        <taxon>Bacteria</taxon>
        <taxon>Pseudomonadati</taxon>
        <taxon>Pseudomonadota</taxon>
        <taxon>Alphaproteobacteria</taxon>
        <taxon>Hyphomicrobiales</taxon>
        <taxon>Rhodoblastaceae</taxon>
        <taxon>Rhodoblastus</taxon>
    </lineage>
</organism>